<sequence>SDADLTINPLHKGEVDLPKYICPIFSRLINYYHDESICKIMVDCVPSLPSGCQQAIMACDLAVQVLPDCMAPLARQLISHLASLHPSAVLAIPIIELASDCSSVPEFYQFFEIKHFKFVIDILASYTNVHRYNTFIVAAAFRTLMRWYTKMSDAVKPTICNYIINKIEEEAKTCLPNVINAKEHSDERQSSDSGTPTTAAFSFGSANREDMIINEDT</sequence>
<dbReference type="Proteomes" id="UP000280834">
    <property type="component" value="Unassembled WGS sequence"/>
</dbReference>
<reference evidence="2 3" key="2">
    <citation type="submission" date="2018-11" db="EMBL/GenBank/DDBJ databases">
        <authorList>
            <consortium name="Pathogen Informatics"/>
        </authorList>
    </citation>
    <scope>NUCLEOTIDE SEQUENCE [LARGE SCALE GENOMIC DNA]</scope>
</reference>
<gene>
    <name evidence="2" type="ORF">BTMF_LOCUS4847</name>
</gene>
<reference evidence="4" key="1">
    <citation type="submission" date="2017-02" db="UniProtKB">
        <authorList>
            <consortium name="WormBaseParasite"/>
        </authorList>
    </citation>
    <scope>IDENTIFICATION</scope>
</reference>
<name>A0A0R3QGR6_9BILA</name>
<proteinExistence type="predicted"/>
<dbReference type="GO" id="GO:0005096">
    <property type="term" value="F:GTPase activator activity"/>
    <property type="evidence" value="ECO:0007669"/>
    <property type="project" value="InterPro"/>
</dbReference>
<dbReference type="Pfam" id="PF03542">
    <property type="entry name" value="Tuberin"/>
    <property type="match status" value="1"/>
</dbReference>
<dbReference type="AlphaFoldDB" id="A0A0R3QGR6"/>
<evidence type="ECO:0000313" key="2">
    <source>
        <dbReference type="EMBL" id="VDO17361.1"/>
    </source>
</evidence>
<dbReference type="EMBL" id="UZAG01004959">
    <property type="protein sequence ID" value="VDO17361.1"/>
    <property type="molecule type" value="Genomic_DNA"/>
</dbReference>
<dbReference type="WBParaSite" id="BTMF_0000557201-mRNA-1">
    <property type="protein sequence ID" value="BTMF_0000557201-mRNA-1"/>
    <property type="gene ID" value="BTMF_0000557201"/>
</dbReference>
<protein>
    <submittedName>
        <fullName evidence="4">Tuberin domain-containing protein</fullName>
    </submittedName>
</protein>
<evidence type="ECO:0000313" key="3">
    <source>
        <dbReference type="Proteomes" id="UP000280834"/>
    </source>
</evidence>
<feature type="domain" description="Tuberin-type" evidence="1">
    <location>
        <begin position="12"/>
        <end position="150"/>
    </location>
</feature>
<evidence type="ECO:0000313" key="4">
    <source>
        <dbReference type="WBParaSite" id="BTMF_0000557201-mRNA-1"/>
    </source>
</evidence>
<keyword evidence="3" id="KW-1185">Reference proteome</keyword>
<accession>A0A0R3QGR6</accession>
<organism evidence="4">
    <name type="scientific">Brugia timori</name>
    <dbReference type="NCBI Taxonomy" id="42155"/>
    <lineage>
        <taxon>Eukaryota</taxon>
        <taxon>Metazoa</taxon>
        <taxon>Ecdysozoa</taxon>
        <taxon>Nematoda</taxon>
        <taxon>Chromadorea</taxon>
        <taxon>Rhabditida</taxon>
        <taxon>Spirurina</taxon>
        <taxon>Spiruromorpha</taxon>
        <taxon>Filarioidea</taxon>
        <taxon>Onchocercidae</taxon>
        <taxon>Brugia</taxon>
    </lineage>
</organism>
<evidence type="ECO:0000259" key="1">
    <source>
        <dbReference type="Pfam" id="PF03542"/>
    </source>
</evidence>
<dbReference type="InterPro" id="IPR018515">
    <property type="entry name" value="Tuberin-type_domain"/>
</dbReference>
<dbReference type="STRING" id="42155.A0A0R3QGR6"/>